<dbReference type="PROSITE" id="PS50125">
    <property type="entry name" value="GUANYLATE_CYCLASE_2"/>
    <property type="match status" value="1"/>
</dbReference>
<feature type="domain" description="Guanylate cyclase" evidence="3">
    <location>
        <begin position="255"/>
        <end position="308"/>
    </location>
</feature>
<dbReference type="InterPro" id="IPR050697">
    <property type="entry name" value="Adenylyl/Guanylyl_Cyclase_3/4"/>
</dbReference>
<proteinExistence type="predicted"/>
<gene>
    <name evidence="4" type="ORF">AMSG_11871</name>
</gene>
<dbReference type="Proteomes" id="UP000054408">
    <property type="component" value="Unassembled WGS sequence"/>
</dbReference>
<dbReference type="PANTHER" id="PTHR43081">
    <property type="entry name" value="ADENYLATE CYCLASE, TERMINAL-DIFFERENTIATION SPECIFIC-RELATED"/>
    <property type="match status" value="1"/>
</dbReference>
<feature type="transmembrane region" description="Helical" evidence="2">
    <location>
        <begin position="203"/>
        <end position="228"/>
    </location>
</feature>
<dbReference type="STRING" id="461836.A0A0L0DAP0"/>
<dbReference type="GO" id="GO:0009190">
    <property type="term" value="P:cyclic nucleotide biosynthetic process"/>
    <property type="evidence" value="ECO:0007669"/>
    <property type="project" value="InterPro"/>
</dbReference>
<sequence>MFDDVCGSCFGPCGGCGGSAANVTDSCGVCGGDNTTCSGCDGRGAVYDACGVCGGNTSTCAVFCDGVGAYFDCAGVCGGSAVVDSCNVCSGSAGLVPTDFHKDSCKVCFGGNAALDECGECFGNNAALDSCGICGGGDVARDSCGLCFGTNRFVDVCGVCFGNATSCIGCDFVAFSGAQDDACGVCAGTNACLATRSSTSTQYMLWLAGATAGMLICGGLVFVVLYYLRAKEAKIKYVEGVIEAAAVDAPSGKITLMFTDVESSTTLWEDHPEAMKKAMEMHNAVFHDLIDLTGGYEVRTEGDAFIIAYKHAGDAVACALQLQSALMEAPWPDELLKNAATAEVPIGAADGSCGQPSETQHELRRPTAAMARSKRGKRARGAGSEATAGAEAEEQQDQVVDGLSAPSSPSSSWSSSSIVDSAMASHAMLFAFKPSPWLFRGLRVRVGLHTCKPERVFDERTQRFNYIGPHMIQAQAIGDAGHGGQTVVSHTTVAALRNRLFEGAELVRLGTYAFDACSGEFDLYSLHAKLLAGRQFPTLRAKALRVSGEPVEVRSRTTSVESSVSAVDPKKAEAAAKALLGETKGKSQGAKRPATPTVVPPSPLPPAAGTTLSARRRKRRNRVAPAGQQASMRRVSSLSVVVAPGGPSRSRSRSPSGSASGSMSRTLSRSHSRTASQSTTTGRPGVRLQILTDFSGGQVSPSSRSPTTPSMLKTPSTPIFVRRRSEERLEAGRQSLGSDAAFRRRSVGRTGAVVKSGEAMQSTSSLSTRRTSGQLRLATSMEHLPVKQ</sequence>
<feature type="compositionally biased region" description="Low complexity" evidence="1">
    <location>
        <begin position="404"/>
        <end position="416"/>
    </location>
</feature>
<evidence type="ECO:0000256" key="1">
    <source>
        <dbReference type="SAM" id="MobiDB-lite"/>
    </source>
</evidence>
<dbReference type="Gene3D" id="3.30.70.1230">
    <property type="entry name" value="Nucleotide cyclase"/>
    <property type="match status" value="1"/>
</dbReference>
<organism evidence="4 5">
    <name type="scientific">Thecamonas trahens ATCC 50062</name>
    <dbReference type="NCBI Taxonomy" id="461836"/>
    <lineage>
        <taxon>Eukaryota</taxon>
        <taxon>Apusozoa</taxon>
        <taxon>Apusomonadida</taxon>
        <taxon>Apusomonadidae</taxon>
        <taxon>Thecamonas</taxon>
    </lineage>
</organism>
<dbReference type="PANTHER" id="PTHR43081:SF1">
    <property type="entry name" value="ADENYLATE CYCLASE, TERMINAL-DIFFERENTIATION SPECIFIC"/>
    <property type="match status" value="1"/>
</dbReference>
<dbReference type="AlphaFoldDB" id="A0A0L0DAP0"/>
<dbReference type="OrthoDB" id="2021138at2759"/>
<dbReference type="RefSeq" id="XP_013758069.1">
    <property type="nucleotide sequence ID" value="XM_013902615.1"/>
</dbReference>
<accession>A0A0L0DAP0</accession>
<reference evidence="4 5" key="1">
    <citation type="submission" date="2010-05" db="EMBL/GenBank/DDBJ databases">
        <title>The Genome Sequence of Thecamonas trahens ATCC 50062.</title>
        <authorList>
            <consortium name="The Broad Institute Genome Sequencing Platform"/>
            <person name="Russ C."/>
            <person name="Cuomo C."/>
            <person name="Shea T."/>
            <person name="Young S.K."/>
            <person name="Zeng Q."/>
            <person name="Koehrsen M."/>
            <person name="Haas B."/>
            <person name="Borodovsky M."/>
            <person name="Guigo R."/>
            <person name="Alvarado L."/>
            <person name="Berlin A."/>
            <person name="Bochicchio J."/>
            <person name="Borenstein D."/>
            <person name="Chapman S."/>
            <person name="Chen Z."/>
            <person name="Freedman E."/>
            <person name="Gellesch M."/>
            <person name="Goldberg J."/>
            <person name="Griggs A."/>
            <person name="Gujja S."/>
            <person name="Heilman E."/>
            <person name="Heiman D."/>
            <person name="Hepburn T."/>
            <person name="Howarth C."/>
            <person name="Jen D."/>
            <person name="Larson L."/>
            <person name="Mehta T."/>
            <person name="Park D."/>
            <person name="Pearson M."/>
            <person name="Roberts A."/>
            <person name="Saif S."/>
            <person name="Shenoy N."/>
            <person name="Sisk P."/>
            <person name="Stolte C."/>
            <person name="Sykes S."/>
            <person name="Thomson T."/>
            <person name="Walk T."/>
            <person name="White J."/>
            <person name="Yandava C."/>
            <person name="Burger G."/>
            <person name="Gray M.W."/>
            <person name="Holland P.W.H."/>
            <person name="King N."/>
            <person name="Lang F.B.F."/>
            <person name="Roger A.J."/>
            <person name="Ruiz-Trillo I."/>
            <person name="Lander E."/>
            <person name="Nusbaum C."/>
        </authorList>
    </citation>
    <scope>NUCLEOTIDE SEQUENCE [LARGE SCALE GENOMIC DNA]</scope>
    <source>
        <strain evidence="4 5">ATCC 50062</strain>
    </source>
</reference>
<keyword evidence="2" id="KW-1133">Transmembrane helix</keyword>
<dbReference type="SUPFAM" id="SSF55073">
    <property type="entry name" value="Nucleotide cyclase"/>
    <property type="match status" value="1"/>
</dbReference>
<protein>
    <recommendedName>
        <fullName evidence="3">Guanylate cyclase domain-containing protein</fullName>
    </recommendedName>
</protein>
<keyword evidence="5" id="KW-1185">Reference proteome</keyword>
<dbReference type="Pfam" id="PF00211">
    <property type="entry name" value="Guanylate_cyc"/>
    <property type="match status" value="1"/>
</dbReference>
<dbReference type="GeneID" id="25569786"/>
<evidence type="ECO:0000313" key="5">
    <source>
        <dbReference type="Proteomes" id="UP000054408"/>
    </source>
</evidence>
<evidence type="ECO:0000313" key="4">
    <source>
        <dbReference type="EMBL" id="KNC49300.1"/>
    </source>
</evidence>
<feature type="compositionally biased region" description="Low complexity" evidence="1">
    <location>
        <begin position="631"/>
        <end position="676"/>
    </location>
</feature>
<dbReference type="eggNOG" id="KOG0618">
    <property type="taxonomic scope" value="Eukaryota"/>
</dbReference>
<feature type="compositionally biased region" description="Low complexity" evidence="1">
    <location>
        <begin position="700"/>
        <end position="710"/>
    </location>
</feature>
<evidence type="ECO:0000259" key="3">
    <source>
        <dbReference type="PROSITE" id="PS50125"/>
    </source>
</evidence>
<dbReference type="InterPro" id="IPR001054">
    <property type="entry name" value="A/G_cyclase"/>
</dbReference>
<dbReference type="GO" id="GO:0035556">
    <property type="term" value="P:intracellular signal transduction"/>
    <property type="evidence" value="ECO:0007669"/>
    <property type="project" value="InterPro"/>
</dbReference>
<dbReference type="EMBL" id="GL349454">
    <property type="protein sequence ID" value="KNC49300.1"/>
    <property type="molecule type" value="Genomic_DNA"/>
</dbReference>
<dbReference type="InterPro" id="IPR029787">
    <property type="entry name" value="Nucleotide_cyclase"/>
</dbReference>
<feature type="region of interest" description="Disordered" evidence="1">
    <location>
        <begin position="347"/>
        <end position="416"/>
    </location>
</feature>
<feature type="compositionally biased region" description="Low complexity" evidence="1">
    <location>
        <begin position="381"/>
        <end position="390"/>
    </location>
</feature>
<feature type="region of interest" description="Disordered" evidence="1">
    <location>
        <begin position="580"/>
        <end position="717"/>
    </location>
</feature>
<evidence type="ECO:0000256" key="2">
    <source>
        <dbReference type="SAM" id="Phobius"/>
    </source>
</evidence>
<name>A0A0L0DAP0_THETB</name>
<keyword evidence="2" id="KW-0472">Membrane</keyword>
<keyword evidence="2" id="KW-0812">Transmembrane</keyword>